<protein>
    <submittedName>
        <fullName evidence="2">Uncharacterized protein</fullName>
    </submittedName>
</protein>
<evidence type="ECO:0000313" key="3">
    <source>
        <dbReference type="Proteomes" id="UP001215280"/>
    </source>
</evidence>
<name>A0AAD7N3G8_9AGAR</name>
<accession>A0AAD7N3G8</accession>
<feature type="region of interest" description="Disordered" evidence="1">
    <location>
        <begin position="222"/>
        <end position="315"/>
    </location>
</feature>
<feature type="compositionally biased region" description="Low complexity" evidence="1">
    <location>
        <begin position="104"/>
        <end position="120"/>
    </location>
</feature>
<dbReference type="Proteomes" id="UP001215280">
    <property type="component" value="Unassembled WGS sequence"/>
</dbReference>
<dbReference type="EMBL" id="JARJLG010000106">
    <property type="protein sequence ID" value="KAJ7744773.1"/>
    <property type="molecule type" value="Genomic_DNA"/>
</dbReference>
<sequence length="479" mass="53057">MDDLPPTTHAMTQPVRLRLMRSMRKITAVLGETPIVETTSATPGLLAPTTTGKRGLFFHASASLSSLALPFQKSEPSPPTADHHRASDDRPSLFVRLPETFEPLPTPLSPSFSPTLMSPMIPDPDSDSTRWQRMAKVTRTLGENVPPALIFSSPAVKRRRRASTLILPESALEQQAFAVSGTLAPEGESARRLRNSGVRGLACATSVLSVRTEALLAEDAEESMSPLSEVHVHPIRPSSPDALLSPTEWLRPSSRPASPVPTETRTSSHEPFTFGELVPPPTYDESHSHGPSRPLTPSESESSRSYTSPFAAAAEPVEIKRREQSWTGEWRGAGGNMDYLMRELREDELFGDTFMRNAYTLCELSHLCPLDSHLLYTNTLISPLSTRPWKAVSEADVPNILFEETPVCRPSLILVQCPTGDHSRTPVMRAPFMDQNTLMFCNRLRVPTPIWSKSPTKVTFDIREMRNIPQTLYHLPSTR</sequence>
<reference evidence="2" key="1">
    <citation type="submission" date="2023-03" db="EMBL/GenBank/DDBJ databases">
        <title>Massive genome expansion in bonnet fungi (Mycena s.s.) driven by repeated elements and novel gene families across ecological guilds.</title>
        <authorList>
            <consortium name="Lawrence Berkeley National Laboratory"/>
            <person name="Harder C.B."/>
            <person name="Miyauchi S."/>
            <person name="Viragh M."/>
            <person name="Kuo A."/>
            <person name="Thoen E."/>
            <person name="Andreopoulos B."/>
            <person name="Lu D."/>
            <person name="Skrede I."/>
            <person name="Drula E."/>
            <person name="Henrissat B."/>
            <person name="Morin E."/>
            <person name="Kohler A."/>
            <person name="Barry K."/>
            <person name="LaButti K."/>
            <person name="Morin E."/>
            <person name="Salamov A."/>
            <person name="Lipzen A."/>
            <person name="Mereny Z."/>
            <person name="Hegedus B."/>
            <person name="Baldrian P."/>
            <person name="Stursova M."/>
            <person name="Weitz H."/>
            <person name="Taylor A."/>
            <person name="Grigoriev I.V."/>
            <person name="Nagy L.G."/>
            <person name="Martin F."/>
            <person name="Kauserud H."/>
        </authorList>
    </citation>
    <scope>NUCLEOTIDE SEQUENCE</scope>
    <source>
        <strain evidence="2">CBHHK188m</strain>
    </source>
</reference>
<comment type="caution">
    <text evidence="2">The sequence shown here is derived from an EMBL/GenBank/DDBJ whole genome shotgun (WGS) entry which is preliminary data.</text>
</comment>
<proteinExistence type="predicted"/>
<keyword evidence="3" id="KW-1185">Reference proteome</keyword>
<evidence type="ECO:0000256" key="1">
    <source>
        <dbReference type="SAM" id="MobiDB-lite"/>
    </source>
</evidence>
<gene>
    <name evidence="2" type="ORF">DFH07DRAFT_1063330</name>
</gene>
<evidence type="ECO:0000313" key="2">
    <source>
        <dbReference type="EMBL" id="KAJ7744773.1"/>
    </source>
</evidence>
<organism evidence="2 3">
    <name type="scientific">Mycena maculata</name>
    <dbReference type="NCBI Taxonomy" id="230809"/>
    <lineage>
        <taxon>Eukaryota</taxon>
        <taxon>Fungi</taxon>
        <taxon>Dikarya</taxon>
        <taxon>Basidiomycota</taxon>
        <taxon>Agaricomycotina</taxon>
        <taxon>Agaricomycetes</taxon>
        <taxon>Agaricomycetidae</taxon>
        <taxon>Agaricales</taxon>
        <taxon>Marasmiineae</taxon>
        <taxon>Mycenaceae</taxon>
        <taxon>Mycena</taxon>
    </lineage>
</organism>
<feature type="region of interest" description="Disordered" evidence="1">
    <location>
        <begin position="104"/>
        <end position="128"/>
    </location>
</feature>
<dbReference type="AlphaFoldDB" id="A0AAD7N3G8"/>
<feature type="compositionally biased region" description="Low complexity" evidence="1">
    <location>
        <begin position="291"/>
        <end position="309"/>
    </location>
</feature>